<dbReference type="Gene3D" id="1.20.1440.50">
    <property type="entry name" value="Ta0600-like"/>
    <property type="match status" value="1"/>
</dbReference>
<keyword evidence="3" id="KW-1185">Reference proteome</keyword>
<evidence type="ECO:0000313" key="2">
    <source>
        <dbReference type="EMBL" id="ALB28981.1"/>
    </source>
</evidence>
<gene>
    <name evidence="2" type="ORF">JP39_06180</name>
</gene>
<keyword evidence="1" id="KW-0079">Bacteriocin immunity</keyword>
<dbReference type="AlphaFoldDB" id="A0A0K2LCF6"/>
<dbReference type="RefSeq" id="WP_041501848.1">
    <property type="nucleotide sequence ID" value="NZ_BJDV01000001.1"/>
</dbReference>
<evidence type="ECO:0000313" key="3">
    <source>
        <dbReference type="Proteomes" id="UP000061546"/>
    </source>
</evidence>
<dbReference type="KEGG" id="lhi:JP39_06180"/>
<reference evidence="2 3" key="1">
    <citation type="submission" date="2015-08" db="EMBL/GenBank/DDBJ databases">
        <title>Genomic sequence of Lactobacillus heilongjiangensis DSM 28069, isolated from Chinese traditional pickle.</title>
        <authorList>
            <person name="Jiang X."/>
            <person name="Zheng B."/>
            <person name="Cheng H."/>
        </authorList>
    </citation>
    <scope>NUCLEOTIDE SEQUENCE [LARGE SCALE GENOMIC DNA]</scope>
    <source>
        <strain evidence="2 3">DSM 28069</strain>
    </source>
</reference>
<dbReference type="EMBL" id="CP012559">
    <property type="protein sequence ID" value="ALB28981.1"/>
    <property type="molecule type" value="Genomic_DNA"/>
</dbReference>
<name>A0A0K2LCF6_9LACO</name>
<organism evidence="2 3">
    <name type="scientific">Companilactobacillus heilongjiangensis</name>
    <dbReference type="NCBI Taxonomy" id="1074467"/>
    <lineage>
        <taxon>Bacteria</taxon>
        <taxon>Bacillati</taxon>
        <taxon>Bacillota</taxon>
        <taxon>Bacilli</taxon>
        <taxon>Lactobacillales</taxon>
        <taxon>Lactobacillaceae</taxon>
        <taxon>Companilactobacillus</taxon>
    </lineage>
</organism>
<evidence type="ECO:0008006" key="4">
    <source>
        <dbReference type="Google" id="ProtNLM"/>
    </source>
</evidence>
<evidence type="ECO:0000256" key="1">
    <source>
        <dbReference type="ARBA" id="ARBA00023025"/>
    </source>
</evidence>
<dbReference type="Proteomes" id="UP000061546">
    <property type="component" value="Chromosome"/>
</dbReference>
<proteinExistence type="predicted"/>
<dbReference type="OrthoDB" id="2312786at2"/>
<protein>
    <recommendedName>
        <fullName evidence="4">Bacteriocin immunity protein</fullName>
    </recommendedName>
</protein>
<sequence>MGENLKTETFQIIDAMYNQLHNEKRDQQILNILLKAGAALNKNVPPQIVATKTVNGFSLYILTHSNEIFGSKISQEISELTRISRVAGYQWSSTGLGDLRIQFE</sequence>
<accession>A0A0K2LCF6</accession>
<dbReference type="InterPro" id="IPR023130">
    <property type="entry name" value="Ta0600-like_sf"/>
</dbReference>
<dbReference type="GO" id="GO:0030153">
    <property type="term" value="P:bacteriocin immunity"/>
    <property type="evidence" value="ECO:0007669"/>
    <property type="project" value="UniProtKB-KW"/>
</dbReference>